<dbReference type="Proteomes" id="UP000197783">
    <property type="component" value="Unassembled WGS sequence"/>
</dbReference>
<evidence type="ECO:0000313" key="4">
    <source>
        <dbReference type="EMBL" id="OWK30970.1"/>
    </source>
</evidence>
<protein>
    <submittedName>
        <fullName evidence="4">Hemagglutination activity domain protein</fullName>
    </submittedName>
</protein>
<evidence type="ECO:0000256" key="1">
    <source>
        <dbReference type="SAM" id="MobiDB-lite"/>
    </source>
</evidence>
<dbReference type="Gene3D" id="2.160.20.10">
    <property type="entry name" value="Single-stranded right-handed beta-helix, Pectin lyase-like"/>
    <property type="match status" value="1"/>
</dbReference>
<gene>
    <name evidence="4" type="ORF">SPMU_19620</name>
</gene>
<dbReference type="NCBIfam" id="TIGR01901">
    <property type="entry name" value="adhes_NPXG"/>
    <property type="match status" value="1"/>
</dbReference>
<evidence type="ECO:0000256" key="2">
    <source>
        <dbReference type="SAM" id="SignalP"/>
    </source>
</evidence>
<dbReference type="Pfam" id="PF05860">
    <property type="entry name" value="TPS"/>
    <property type="match status" value="1"/>
</dbReference>
<reference evidence="4 5" key="1">
    <citation type="submission" date="2017-03" db="EMBL/GenBank/DDBJ databases">
        <title>Genome sequence of Sphingomonas mucosissima DSM 17494.</title>
        <authorList>
            <person name="Poehlein A."/>
            <person name="Wuebbeler J.H."/>
            <person name="Steinbuechel A."/>
            <person name="Daniel R."/>
        </authorList>
    </citation>
    <scope>NUCLEOTIDE SEQUENCE [LARGE SCALE GENOMIC DNA]</scope>
    <source>
        <strain evidence="4 5">DSM 17494</strain>
    </source>
</reference>
<dbReference type="OrthoDB" id="1776524at2"/>
<keyword evidence="2" id="KW-0732">Signal</keyword>
<proteinExistence type="predicted"/>
<feature type="region of interest" description="Disordered" evidence="1">
    <location>
        <begin position="2885"/>
        <end position="2908"/>
    </location>
</feature>
<dbReference type="InterPro" id="IPR011050">
    <property type="entry name" value="Pectin_lyase_fold/virulence"/>
</dbReference>
<accession>A0A245ZMK7</accession>
<keyword evidence="5" id="KW-1185">Reference proteome</keyword>
<feature type="chain" id="PRO_5012015209" evidence="2">
    <location>
        <begin position="32"/>
        <end position="2908"/>
    </location>
</feature>
<dbReference type="EMBL" id="NBBJ01000002">
    <property type="protein sequence ID" value="OWK30970.1"/>
    <property type="molecule type" value="Genomic_DNA"/>
</dbReference>
<comment type="caution">
    <text evidence="4">The sequence shown here is derived from an EMBL/GenBank/DDBJ whole genome shotgun (WGS) entry which is preliminary data.</text>
</comment>
<evidence type="ECO:0000259" key="3">
    <source>
        <dbReference type="SMART" id="SM00912"/>
    </source>
</evidence>
<evidence type="ECO:0000313" key="5">
    <source>
        <dbReference type="Proteomes" id="UP000197783"/>
    </source>
</evidence>
<feature type="signal peptide" evidence="2">
    <location>
        <begin position="1"/>
        <end position="31"/>
    </location>
</feature>
<feature type="domain" description="Filamentous haemagglutinin FhaB/tRNA nuclease CdiA-like TPS" evidence="3">
    <location>
        <begin position="39"/>
        <end position="159"/>
    </location>
</feature>
<name>A0A245ZMK7_9SPHN</name>
<dbReference type="SUPFAM" id="SSF51126">
    <property type="entry name" value="Pectin lyase-like"/>
    <property type="match status" value="1"/>
</dbReference>
<dbReference type="InterPro" id="IPR008638">
    <property type="entry name" value="FhaB/CdiA-like_TPS"/>
</dbReference>
<sequence>MVSAPLNHRSFRRTLALSTALGGFLALPVAAQTVTLPNQNSIQDVNVSLLGSGPELSLSNNDTRLNVNLRAATTVIDWRGFNIPEDHTINFSNGRIVSGAAAVLNRDVSSNPSQLLGNLTSGRDVSVWVMNANGILVGSGANFSTGSLVLSTLDITPSDFINAGGDFRLRSPAGKEASAITVANGATFTVDGQTRGLVMVAPKIDAHGEFIARGQDVAFVSATDVTLGYRSGSPLTVTINRGTPVSGTGQLIQGKVEGNNALFALATAEAITNSLLKVSAEVTTASAGSRGIVLSAGRTSDMPGVTLGNDTATTGAPVGIAIDGLLRTEGTNGRVAIGATGAVTVNGAVATNTDVMIAAAGALGITGQIGAVDDVRLSANGISFGSATSTSTDPTTVRAGDQLRLTSTDGNIGAVGPLTLQSGATGNDGLVIETRGTVGGDILLGSESRLDAGGDRNGGVTVRLRDAANSVKLGNVSARALRSAVGTGGTGNGLRSSAAVSLGDVNLREALVIEAGGLSGGALASDRNINLRSSGAISVTGLDARDGSATARAAGVIAATGTVRATGGQSDAVIDTTASISLASISAGRDVIVGGSSVADDVTVTGNVAAGRTYQIDANQVTLGGADPVIQMARNGVRITSGSGGIIGLSGLTLAADVSGSATGMTLAIDPTRITNGGTINFDADSRLFGGPDRTSDIRIRSADGASIVRLGDVSARGLLGASGTADFSTGLTRTGALETGKIVLRRDLRLSASNITTGDLSTNSAIVLSSAGAMTTGSLAAGTTVSGNALGTLAVNGDVIGNQDVTLTGGTINFAGTALQSGGSIDVLARSGSITGAVPLAITSTSSDASDFIRLGAAGPGGIALAAGSAITGGANRAIGVRIFTAGDAPLALGDVTARSLGTLAAIDASPLGAAGAFRSQGSLSFGRLNLVQGFTAESVAGDLTVAAISVTGDGQGIDLRAGAGTLFVQTDMNASGAITLMSGSNLTIGTVESRDAALTVSSGGVLTAGTLRGRTGVVASGTSLSLGDVDGGTGVVRLTATSDAGTARDVTGAQGVTVSGTALSLGTVTAAGGAVMLNALTGDVSSGNLAGAQGVAASGAALLLGDVQATAGAVTLDARTGDISARNLTGAQGVTANGAALLLGNVEAGGGAVTLNARTGDISSGNLIGARGVTASAAALSLGNVDAASGAVALTARAGTISAETVNGALGVTGSGAALSLGNVDGAADAVSLVATSGDLTAGAIQGGSVTLSTPGGAIDVGGALSARNGAIDAQAAGAITANGGVTSDGGGVRLASGGGAISAIGGVQSDGDVTLSGTSITLGGVNQARGSYLAAASAGGINREGQGGSIRANSGGAGDGGITLSATSGAIALGETRLAAGAGDVVLGTDGSGIAVGAVEAGSLTATGVANAGAAIRTADLSLGTGLTLSANGAVRTGAISVADGAVILTSRASDVTTGAIGANGTATLSGNSLEFGDVETTGLTATATSGGIVGGAIRTAGNVTLNAVTSVRSGVVTSATGDIAIAGAGPITIGGVEAGGAATVIGSASDVDVVVTNGVRSVNAATVRSGGDILTPFVISSAGDLTVAAPNGRVAGLEPGTGADLAAGPGGAFSLTVGADAELGTVTGGNISITATSITADSIAGGSQAVTLRATAGDLSVFGPVVGGDISLTSVRDTRLGTIDASGVVTIGGGRSLAFDTVSGASIGVTGGTVSGTALRSVGAIGIGATAATLNAVEAGRLTANVTETLAINATTTTGDATLTAGGAMLVNTLSAGGSLAIDAAAGLTFDRLSGRSVAIGGGAIRGNAINAGAAVTLRGVSAELGAVDAGTLTADVTEASSVQAITTAGSATLTSGGELALNTVSAGGALAIDAAAGLTFDRLRGDSVAVGGGAIRGNTIDADAAITLRSVSAELSAVKAGTLTANVADGLAIGTTATIGDATLTAGRDMALNTVSAGGTLAIDAAAGLTFDRLAGNAVTVGGRTIRGNAIDANSSVTIAGTTVDLGAVNADSFVGDVADALSLGTVMTRGDATLSAGGAMTFNMVSAGGSIIASGGTIRGNAMDAGASAALRGATIALSRVDAGMLTAEAADALSIGSIITRGDSTLAAGGTMSVDTVSAARTLAIGATAGVTFDRLAANAVTVAGSAVRGNAIAADAGVTVRGATIDLGAVNAGADFTGTGSGAVAVGAITTGGDAVVSSGGAATIGNVSAARAYRVTGGAVTLGGVQQATGEVRIVTTGGAVQGAELSLTSGAAMVLEGAGGVNLGGTAVRAGGALGLRAGSGNAIRLGSVEATSVGGFNGTMITDRLTHEGSFAAGDVTAGSIGVTLNAGDLALGRVNGRGAVSLVATGSVRTGDIDAARLDARAGAGLTLGTTKVGDMATLAGTSIVTPQVTAGALTITTAGAISGVGDGADGGRAALRTTAGDIVLDANTARLGEVNSAGAATLRVGTINAAGRLAAARQLLIEARLALTLGEASAGGDLTLKATDAVRTGALTAAGKLAVEGSAITLGSATATAGIALDAAGLVRSGALTGGPSVTIRGADAELSGVVRGTSVQFATRDPASTALRIGDGTAGDGFRLSTSEVGFVTADALQFDSGSGAMEIGTVALTSTNAKSISMLSSGDVLVSGQLSSGGGAQAIRIGGNAGDSQAQTLHVVATSDAGGRLYVDGADLELRANRIAVGLAPGFIDTLQPGEAGIAQAAALIGNANSALYNPLLGGAAYAPDATTTLAARSLTVRFGDYALFQNSAIPGQNSGVTLGSVAAPTQSALSVSSSAPPASASFALFGTINGISGASTALLGDPVIEIDPTLLANSRINGCLARSGAGCLTTIVIQPTLQVFNWNSEAVFGIRQDVSLPFSPIIGANNEELLSGLPALAPEELQNTQPPADQPQEPRP</sequence>
<dbReference type="InterPro" id="IPR012334">
    <property type="entry name" value="Pectin_lyas_fold"/>
</dbReference>
<organism evidence="4 5">
    <name type="scientific">Sphingomonas mucosissima</name>
    <dbReference type="NCBI Taxonomy" id="370959"/>
    <lineage>
        <taxon>Bacteria</taxon>
        <taxon>Pseudomonadati</taxon>
        <taxon>Pseudomonadota</taxon>
        <taxon>Alphaproteobacteria</taxon>
        <taxon>Sphingomonadales</taxon>
        <taxon>Sphingomonadaceae</taxon>
        <taxon>Sphingomonas</taxon>
    </lineage>
</organism>
<dbReference type="SMART" id="SM00912">
    <property type="entry name" value="Haemagg_act"/>
    <property type="match status" value="1"/>
</dbReference>